<organism evidence="1 2">
    <name type="scientific">Amycolatopsis panacis</name>
    <dbReference type="NCBI Taxonomy" id="2340917"/>
    <lineage>
        <taxon>Bacteria</taxon>
        <taxon>Bacillati</taxon>
        <taxon>Actinomycetota</taxon>
        <taxon>Actinomycetes</taxon>
        <taxon>Pseudonocardiales</taxon>
        <taxon>Pseudonocardiaceae</taxon>
        <taxon>Amycolatopsis</taxon>
    </lineage>
</organism>
<gene>
    <name evidence="1" type="ORF">D5S19_02070</name>
</gene>
<dbReference type="RefSeq" id="WP_120021614.1">
    <property type="nucleotide sequence ID" value="NZ_QZFV01000021.1"/>
</dbReference>
<comment type="caution">
    <text evidence="1">The sequence shown here is derived from an EMBL/GenBank/DDBJ whole genome shotgun (WGS) entry which is preliminary data.</text>
</comment>
<dbReference type="AlphaFoldDB" id="A0A419IB23"/>
<dbReference type="Proteomes" id="UP000285112">
    <property type="component" value="Unassembled WGS sequence"/>
</dbReference>
<dbReference type="OrthoDB" id="9877005at2"/>
<accession>A0A419IB23</accession>
<proteinExistence type="predicted"/>
<keyword evidence="2" id="KW-1185">Reference proteome</keyword>
<sequence length="70" mass="7498">MASDKPEISAEEREAELRDVLGAAAEKLRQAVTAREVPPRIGASLAECLDELTAQLPELRESGGEHAADE</sequence>
<name>A0A419IB23_9PSEU</name>
<protein>
    <submittedName>
        <fullName evidence="1">Uncharacterized protein</fullName>
    </submittedName>
</protein>
<evidence type="ECO:0000313" key="1">
    <source>
        <dbReference type="EMBL" id="RJQ91273.1"/>
    </source>
</evidence>
<reference evidence="1 2" key="1">
    <citation type="submission" date="2018-09" db="EMBL/GenBank/DDBJ databases">
        <title>YIM PH 21725 draft genome.</title>
        <authorList>
            <person name="Miao C."/>
        </authorList>
    </citation>
    <scope>NUCLEOTIDE SEQUENCE [LARGE SCALE GENOMIC DNA]</scope>
    <source>
        <strain evidence="2">YIM PH21725</strain>
    </source>
</reference>
<dbReference type="EMBL" id="QZFV01000021">
    <property type="protein sequence ID" value="RJQ91273.1"/>
    <property type="molecule type" value="Genomic_DNA"/>
</dbReference>
<evidence type="ECO:0000313" key="2">
    <source>
        <dbReference type="Proteomes" id="UP000285112"/>
    </source>
</evidence>